<dbReference type="InterPro" id="IPR039426">
    <property type="entry name" value="TonB-dep_rcpt-like"/>
</dbReference>
<dbReference type="SUPFAM" id="SSF56935">
    <property type="entry name" value="Porins"/>
    <property type="match status" value="1"/>
</dbReference>
<dbReference type="InterPro" id="IPR036942">
    <property type="entry name" value="Beta-barrel_TonB_sf"/>
</dbReference>
<feature type="domain" description="Outer membrane protein beta-barrel" evidence="10">
    <location>
        <begin position="381"/>
        <end position="803"/>
    </location>
</feature>
<comment type="subcellular location">
    <subcellularLocation>
        <location evidence="1 7">Cell outer membrane</location>
        <topology evidence="1 7">Multi-pass membrane protein</topology>
    </subcellularLocation>
</comment>
<dbReference type="GO" id="GO:0009279">
    <property type="term" value="C:cell outer membrane"/>
    <property type="evidence" value="ECO:0007669"/>
    <property type="project" value="UniProtKB-SubCell"/>
</dbReference>
<dbReference type="InterPro" id="IPR041700">
    <property type="entry name" value="OMP_b-brl_3"/>
</dbReference>
<proteinExistence type="inferred from homology"/>
<evidence type="ECO:0000256" key="8">
    <source>
        <dbReference type="SAM" id="SignalP"/>
    </source>
</evidence>
<sequence>MLNRNFLSLFLFLLPFFALAQKAQIRGLVVVDSSKQPIAGATVALLTQNTQAYIRGQQTNEKGEFVFDEVDASTYTLRISYTGLENYLKENLVITAGNNVNLGTLELTEASQTISEVVVEGRMPDMQLDIDKKVFDVSQSLVSVGGTASDVLANVPTIQVDSDGSVSLRGSSNVRILIDGKESAMAGSDINSFLQSMPANSISKVEVITNPSSKYDAEGQSGIINIVLKKDARIGLNGSVTASAATYNNYMAGVNLNYRDNKFNYFGGYNFNRRNNVGSSRNDNVVLIDGQISDDSQRTISNSENTRLNHSHTFRFGADFYATEKTTLSLGSNISIRKNDRLSDIDFDYFNIPEFGSNSSRTSQQYEDDLGYDITFDFKRELKKEGEELTANVTFGSDTEDGTNEFSQTYASTRKDLNRNNTTTENGKNWNLQLDYVLPLGENHKFETGYRSIIRNTEDTQFSLLQDTITGVFNPDYRVSNDFDLKSSVHAVYANYQRQLSDRIGMQIGLRAEQAYLNSIYYSKNPDAAPGTAEIRAEQDYFRIYPTAFLTYRVGEKTDKIQLSYSRRVQRPRGWQVNPFLDLSDETNYRQGNPNLLPEDIHSFELSFAKFYEKWNFISSAYYRKVFDMVQPFQYDIDLIEDIIGTPVGNETYMKWENVGKQDAMGFELISKVNLFKWWDVTANANLFYNNTQPYDQFPTNSAENFSWNGNLSTNIKFTKTTSAQVRGDYRAPQNSLQGKMYAMSGLDIALRQDVLKGKGSIMFNVRDVFNTRMFKFESNLPTRYTISENRWMPRMFTLSFSYRFGIQDLSKNRKENNAMPEDMGGEQF</sequence>
<evidence type="ECO:0000256" key="1">
    <source>
        <dbReference type="ARBA" id="ARBA00004571"/>
    </source>
</evidence>
<evidence type="ECO:0000313" key="11">
    <source>
        <dbReference type="EMBL" id="MBE8714751.1"/>
    </source>
</evidence>
<evidence type="ECO:0000256" key="7">
    <source>
        <dbReference type="PROSITE-ProRule" id="PRU01360"/>
    </source>
</evidence>
<name>A0A928UWT7_9SPHI</name>
<keyword evidence="12" id="KW-1185">Reference proteome</keyword>
<evidence type="ECO:0000313" key="12">
    <source>
        <dbReference type="Proteomes" id="UP000616201"/>
    </source>
</evidence>
<dbReference type="AlphaFoldDB" id="A0A928UWT7"/>
<dbReference type="InterPro" id="IPR008969">
    <property type="entry name" value="CarboxyPept-like_regulatory"/>
</dbReference>
<dbReference type="PANTHER" id="PTHR40980">
    <property type="entry name" value="PLUG DOMAIN-CONTAINING PROTEIN"/>
    <property type="match status" value="1"/>
</dbReference>
<dbReference type="Gene3D" id="2.40.170.20">
    <property type="entry name" value="TonB-dependent receptor, beta-barrel domain"/>
    <property type="match status" value="1"/>
</dbReference>
<feature type="signal peptide" evidence="8">
    <location>
        <begin position="1"/>
        <end position="20"/>
    </location>
</feature>
<protein>
    <submittedName>
        <fullName evidence="11">TonB-dependent receptor</fullName>
    </submittedName>
</protein>
<dbReference type="InterPro" id="IPR012910">
    <property type="entry name" value="Plug_dom"/>
</dbReference>
<evidence type="ECO:0000256" key="2">
    <source>
        <dbReference type="ARBA" id="ARBA00022448"/>
    </source>
</evidence>
<keyword evidence="2 7" id="KW-0813">Transport</keyword>
<keyword evidence="4 7" id="KW-0812">Transmembrane</keyword>
<dbReference type="PANTHER" id="PTHR40980:SF4">
    <property type="entry name" value="TONB-DEPENDENT RECEPTOR-LIKE BETA-BARREL DOMAIN-CONTAINING PROTEIN"/>
    <property type="match status" value="1"/>
</dbReference>
<evidence type="ECO:0000256" key="3">
    <source>
        <dbReference type="ARBA" id="ARBA00022452"/>
    </source>
</evidence>
<dbReference type="Gene3D" id="2.170.130.10">
    <property type="entry name" value="TonB-dependent receptor, plug domain"/>
    <property type="match status" value="1"/>
</dbReference>
<dbReference type="EMBL" id="PRDK01000007">
    <property type="protein sequence ID" value="MBE8714751.1"/>
    <property type="molecule type" value="Genomic_DNA"/>
</dbReference>
<keyword evidence="3 7" id="KW-1134">Transmembrane beta strand</keyword>
<dbReference type="Pfam" id="PF13620">
    <property type="entry name" value="CarboxypepD_reg"/>
    <property type="match status" value="1"/>
</dbReference>
<evidence type="ECO:0000259" key="10">
    <source>
        <dbReference type="Pfam" id="PF14905"/>
    </source>
</evidence>
<evidence type="ECO:0000256" key="5">
    <source>
        <dbReference type="ARBA" id="ARBA00023136"/>
    </source>
</evidence>
<dbReference type="Pfam" id="PF14905">
    <property type="entry name" value="OMP_b-brl_3"/>
    <property type="match status" value="1"/>
</dbReference>
<keyword evidence="11" id="KW-0675">Receptor</keyword>
<evidence type="ECO:0000256" key="6">
    <source>
        <dbReference type="ARBA" id="ARBA00023237"/>
    </source>
</evidence>
<feature type="chain" id="PRO_5038061938" evidence="8">
    <location>
        <begin position="21"/>
        <end position="829"/>
    </location>
</feature>
<accession>A0A928UWT7</accession>
<dbReference type="PROSITE" id="PS52016">
    <property type="entry name" value="TONB_DEPENDENT_REC_3"/>
    <property type="match status" value="1"/>
</dbReference>
<comment type="similarity">
    <text evidence="7">Belongs to the TonB-dependent receptor family.</text>
</comment>
<keyword evidence="5 7" id="KW-0472">Membrane</keyword>
<dbReference type="Pfam" id="PF07715">
    <property type="entry name" value="Plug"/>
    <property type="match status" value="1"/>
</dbReference>
<comment type="caution">
    <text evidence="11">The sequence shown here is derived from an EMBL/GenBank/DDBJ whole genome shotgun (WGS) entry which is preliminary data.</text>
</comment>
<keyword evidence="6 7" id="KW-0998">Cell outer membrane</keyword>
<organism evidence="11 12">
    <name type="scientific">Sphingobacterium hungaricum</name>
    <dbReference type="NCBI Taxonomy" id="2082723"/>
    <lineage>
        <taxon>Bacteria</taxon>
        <taxon>Pseudomonadati</taxon>
        <taxon>Bacteroidota</taxon>
        <taxon>Sphingobacteriia</taxon>
        <taxon>Sphingobacteriales</taxon>
        <taxon>Sphingobacteriaceae</taxon>
        <taxon>Sphingobacterium</taxon>
    </lineage>
</organism>
<reference evidence="11" key="1">
    <citation type="submission" date="2018-02" db="EMBL/GenBank/DDBJ databases">
        <authorList>
            <person name="Vasarhelyi B.M."/>
            <person name="Deshmukh S."/>
            <person name="Balint B."/>
            <person name="Kukolya J."/>
        </authorList>
    </citation>
    <scope>NUCLEOTIDE SEQUENCE</scope>
    <source>
        <strain evidence="11">KB22</strain>
    </source>
</reference>
<feature type="domain" description="TonB-dependent receptor plug" evidence="9">
    <location>
        <begin position="146"/>
        <end position="222"/>
    </location>
</feature>
<evidence type="ECO:0000256" key="4">
    <source>
        <dbReference type="ARBA" id="ARBA00022692"/>
    </source>
</evidence>
<dbReference type="SUPFAM" id="SSF49464">
    <property type="entry name" value="Carboxypeptidase regulatory domain-like"/>
    <property type="match status" value="1"/>
</dbReference>
<dbReference type="RefSeq" id="WP_196936002.1">
    <property type="nucleotide sequence ID" value="NZ_MU158698.1"/>
</dbReference>
<dbReference type="InterPro" id="IPR037066">
    <property type="entry name" value="Plug_dom_sf"/>
</dbReference>
<gene>
    <name evidence="11" type="ORF">C4F49_13775</name>
</gene>
<evidence type="ECO:0000259" key="9">
    <source>
        <dbReference type="Pfam" id="PF07715"/>
    </source>
</evidence>
<keyword evidence="8" id="KW-0732">Signal</keyword>
<dbReference type="Proteomes" id="UP000616201">
    <property type="component" value="Unassembled WGS sequence"/>
</dbReference>
<dbReference type="Gene3D" id="2.60.40.1120">
    <property type="entry name" value="Carboxypeptidase-like, regulatory domain"/>
    <property type="match status" value="1"/>
</dbReference>